<evidence type="ECO:0000313" key="2">
    <source>
        <dbReference type="Proteomes" id="UP001272242"/>
    </source>
</evidence>
<comment type="caution">
    <text evidence="1">The sequence shown here is derived from an EMBL/GenBank/DDBJ whole genome shotgun (WGS) entry which is preliminary data.</text>
</comment>
<gene>
    <name evidence="1" type="ORF">R5W23_000832</name>
</gene>
<keyword evidence="2" id="KW-1185">Reference proteome</keyword>
<accession>A0ABU5ERZ4</accession>
<name>A0ABU5ERZ4_9BACT</name>
<dbReference type="RefSeq" id="WP_320685080.1">
    <property type="nucleotide sequence ID" value="NZ_JAXBLV010000013.1"/>
</dbReference>
<sequence length="108" mass="12229">MNPTPEPPVPLTQHARAYWDRHYARLEEAGVITAADAESFALLCVVWGKIQELQALPASAGDFRTPISLDRLLKQYHAYAKQFGLLPQARKQSKMTVTPPKKKDEWDL</sequence>
<evidence type="ECO:0000313" key="1">
    <source>
        <dbReference type="EMBL" id="MDY3558111.1"/>
    </source>
</evidence>
<proteinExistence type="predicted"/>
<organism evidence="1 2">
    <name type="scientific">Gemmata algarum</name>
    <dbReference type="NCBI Taxonomy" id="2975278"/>
    <lineage>
        <taxon>Bacteria</taxon>
        <taxon>Pseudomonadati</taxon>
        <taxon>Planctomycetota</taxon>
        <taxon>Planctomycetia</taxon>
        <taxon>Gemmatales</taxon>
        <taxon>Gemmataceae</taxon>
        <taxon>Gemmata</taxon>
    </lineage>
</organism>
<reference evidence="2" key="1">
    <citation type="journal article" date="2023" name="Mar. Drugs">
        <title>Gemmata algarum, a Novel Planctomycete Isolated from an Algal Mat, Displays Antimicrobial Activity.</title>
        <authorList>
            <person name="Kumar G."/>
            <person name="Kallscheuer N."/>
            <person name="Kashif M."/>
            <person name="Ahamad S."/>
            <person name="Jagadeeshwari U."/>
            <person name="Pannikurungottu S."/>
            <person name="Haufschild T."/>
            <person name="Kabuu M."/>
            <person name="Sasikala C."/>
            <person name="Jogler C."/>
            <person name="Ramana C."/>
        </authorList>
    </citation>
    <scope>NUCLEOTIDE SEQUENCE [LARGE SCALE GENOMIC DNA]</scope>
    <source>
        <strain evidence="2">JC673</strain>
    </source>
</reference>
<protein>
    <submittedName>
        <fullName evidence="1">P27 family phage terminase small subunit</fullName>
    </submittedName>
</protein>
<dbReference type="Proteomes" id="UP001272242">
    <property type="component" value="Unassembled WGS sequence"/>
</dbReference>
<dbReference type="EMBL" id="JAXBLV010000013">
    <property type="protein sequence ID" value="MDY3558111.1"/>
    <property type="molecule type" value="Genomic_DNA"/>
</dbReference>